<feature type="compositionally biased region" description="Basic and acidic residues" evidence="1">
    <location>
        <begin position="17"/>
        <end position="26"/>
    </location>
</feature>
<dbReference type="AlphaFoldDB" id="A0A375YSW9"/>
<reference evidence="2 3" key="1">
    <citation type="submission" date="2018-05" db="EMBL/GenBank/DDBJ databases">
        <authorList>
            <consortium name="IHU Genomes"/>
        </authorList>
    </citation>
    <scope>NUCLEOTIDE SEQUENCE [LARGE SCALE GENOMIC DNA]</scope>
    <source>
        <strain evidence="2 3">P7336</strain>
    </source>
</reference>
<evidence type="ECO:0000313" key="2">
    <source>
        <dbReference type="EMBL" id="SRX91926.1"/>
    </source>
</evidence>
<organism evidence="2 3">
    <name type="scientific">Mycobacterium shimoidei</name>
    <dbReference type="NCBI Taxonomy" id="29313"/>
    <lineage>
        <taxon>Bacteria</taxon>
        <taxon>Bacillati</taxon>
        <taxon>Actinomycetota</taxon>
        <taxon>Actinomycetes</taxon>
        <taxon>Mycobacteriales</taxon>
        <taxon>Mycobacteriaceae</taxon>
        <taxon>Mycobacterium</taxon>
    </lineage>
</organism>
<evidence type="ECO:0000256" key="1">
    <source>
        <dbReference type="SAM" id="MobiDB-lite"/>
    </source>
</evidence>
<dbReference type="EMBL" id="UEGW01000001">
    <property type="protein sequence ID" value="SRX91926.1"/>
    <property type="molecule type" value="Genomic_DNA"/>
</dbReference>
<dbReference type="Proteomes" id="UP000252015">
    <property type="component" value="Unassembled WGS sequence"/>
</dbReference>
<name>A0A375YSW9_MYCSH</name>
<protein>
    <submittedName>
        <fullName evidence="2">Uncharacterized protein</fullName>
    </submittedName>
</protein>
<sequence length="53" mass="5841">MTTTIEYDETAPAELLGQRKRDTKDSRPDLIALQRWEAEGGALHSAGGIDLRS</sequence>
<proteinExistence type="predicted"/>
<evidence type="ECO:0000313" key="3">
    <source>
        <dbReference type="Proteomes" id="UP000252015"/>
    </source>
</evidence>
<keyword evidence="3" id="KW-1185">Reference proteome</keyword>
<accession>A0A375YSW9</accession>
<feature type="compositionally biased region" description="Acidic residues" evidence="1">
    <location>
        <begin position="1"/>
        <end position="11"/>
    </location>
</feature>
<gene>
    <name evidence="2" type="ORF">MSP7336_00147</name>
</gene>
<feature type="region of interest" description="Disordered" evidence="1">
    <location>
        <begin position="1"/>
        <end position="26"/>
    </location>
</feature>